<feature type="region of interest" description="Disordered" evidence="1">
    <location>
        <begin position="208"/>
        <end position="270"/>
    </location>
</feature>
<feature type="transmembrane region" description="Helical" evidence="2">
    <location>
        <begin position="173"/>
        <end position="194"/>
    </location>
</feature>
<dbReference type="Proteomes" id="UP000298493">
    <property type="component" value="Unassembled WGS sequence"/>
</dbReference>
<keyword evidence="2" id="KW-0472">Membrane</keyword>
<name>A0A4Z1NYE5_9PEZI</name>
<keyword evidence="2" id="KW-1133">Transmembrane helix</keyword>
<comment type="caution">
    <text evidence="3">The sequence shown here is derived from an EMBL/GenBank/DDBJ whole genome shotgun (WGS) entry which is preliminary data.</text>
</comment>
<organism evidence="3 4">
    <name type="scientific">Venturia nashicola</name>
    <dbReference type="NCBI Taxonomy" id="86259"/>
    <lineage>
        <taxon>Eukaryota</taxon>
        <taxon>Fungi</taxon>
        <taxon>Dikarya</taxon>
        <taxon>Ascomycota</taxon>
        <taxon>Pezizomycotina</taxon>
        <taxon>Dothideomycetes</taxon>
        <taxon>Pleosporomycetidae</taxon>
        <taxon>Venturiales</taxon>
        <taxon>Venturiaceae</taxon>
        <taxon>Venturia</taxon>
    </lineage>
</organism>
<evidence type="ECO:0000256" key="2">
    <source>
        <dbReference type="SAM" id="Phobius"/>
    </source>
</evidence>
<evidence type="ECO:0000313" key="4">
    <source>
        <dbReference type="Proteomes" id="UP000298493"/>
    </source>
</evidence>
<dbReference type="EMBL" id="SNSC02000019">
    <property type="protein sequence ID" value="TID16159.1"/>
    <property type="molecule type" value="Genomic_DNA"/>
</dbReference>
<accession>A0A4Z1NYE5</accession>
<feature type="compositionally biased region" description="Basic and acidic residues" evidence="1">
    <location>
        <begin position="229"/>
        <end position="244"/>
    </location>
</feature>
<feature type="region of interest" description="Disordered" evidence="1">
    <location>
        <begin position="148"/>
        <end position="168"/>
    </location>
</feature>
<evidence type="ECO:0000256" key="1">
    <source>
        <dbReference type="SAM" id="MobiDB-lite"/>
    </source>
</evidence>
<evidence type="ECO:0000313" key="3">
    <source>
        <dbReference type="EMBL" id="TID16159.1"/>
    </source>
</evidence>
<sequence length="1064" mass="115070">MGLLAQRQIFDPSCPSGGKWYACSIDSPSQFVGCCTGAGDPCSESSCSAEDLRAAGYDSSYYYYLPDVSCPSTNSPYRCTASNSFSFFGCCKKDPCSSGYVCARSDLEAASLPSESGAAAAFLPSSTYSSSKLTSSSLSLSSSSSSIAASPPTSFVPSTPTAIASSSDGTERVIIGGASGGAGLLAIITGWLLYHCLYARKSRKLKHEEFDRRRSGALSPMETTMAQTPKHETMEPDSRSRGHLSELPPVLGRKQSSEVDESQYYTDSDGRERIKLARSGTLAPIPGQNFSKKTDPATSMAKQFVLNVSASQRLGDQVRRALKHRCELDPCLLPGHRHSSLRQYATANPANATTDGPSGIWTAFHRLTSGVPWSHCYFLDFLFSSVTGHVMLTPIYVYLLLHQLFSSASMDLPNDHDLFILANRDVNGAFALSSKPAAYANSWTVMRDVAVGIENYDEWYLNNNTITNNGYNHTKLQFWTLEQQSWVNVARWNRTPQDDGTLQISTGLFFLGLDDDTSTRAMLHPLVDFGNSGHGFWSMILLPTVYVTRTVWVTSERSVAAKTSFLGGKVMSTFTRSVTETQYYVRRSEGLTGMTPALVTASTQAMLQKKKASNPTFKLSTITSTATVTSFETVNVSTGVVTISDTMTIRTTITTAVDTVSFSDLPTSTKRNGGNSMAFFLPYLWATSALLIHPILAKLPPDMSLFLLLNTDLDGSKVLSFDSEANRLNKGIIMRNSSHGLQYSDFWYLDGAYLGSWGYTSTNFSQDNGNPLVGTYGADKIVIAHALDNAARYVGPAAWLFLQQDDGTFMINTYDKRFLGLDEGNMSMPKLYPQKAGTGGHRFWEIIPVPTVEGDIVSWSTVTKTVAAPTKFLAGEGQVTEMVTVTETITQKSTAINTPTKTRSWTHPWALQTITLLASTGHSITCTETIEITPSTTLTVSGSASPATINQTITLTEVVGLDAGGKMVTLASVQSGTLFMPDKVVEITSTEWIDDGPFTEVVTVVVPETTVTPARSETVSSKTGAATMGGKKVSGTGRMDREVDGFVVRLLVFCFTLGGVGGAF</sequence>
<reference evidence="3 4" key="1">
    <citation type="submission" date="2019-04" db="EMBL/GenBank/DDBJ databases">
        <title>High contiguity whole genome sequence and gene annotation resource for two Venturia nashicola isolates.</title>
        <authorList>
            <person name="Prokchorchik M."/>
            <person name="Won K."/>
            <person name="Lee Y."/>
            <person name="Choi E.D."/>
            <person name="Segonzac C."/>
            <person name="Sohn K.H."/>
        </authorList>
    </citation>
    <scope>NUCLEOTIDE SEQUENCE [LARGE SCALE GENOMIC DNA]</scope>
    <source>
        <strain evidence="3 4">PRI2</strain>
    </source>
</reference>
<keyword evidence="2" id="KW-0812">Transmembrane</keyword>
<keyword evidence="4" id="KW-1185">Reference proteome</keyword>
<dbReference type="AlphaFoldDB" id="A0A4Z1NYE5"/>
<protein>
    <submittedName>
        <fullName evidence="3">Uncharacterized protein</fullName>
    </submittedName>
</protein>
<feature type="compositionally biased region" description="Low complexity" evidence="1">
    <location>
        <begin position="148"/>
        <end position="162"/>
    </location>
</feature>
<gene>
    <name evidence="3" type="ORF">E6O75_ATG09217</name>
</gene>
<proteinExistence type="predicted"/>